<accession>A0A0D2MEU1</accession>
<dbReference type="EMBL" id="CM001741">
    <property type="protein sequence ID" value="KJB16457.1"/>
    <property type="molecule type" value="Genomic_DNA"/>
</dbReference>
<reference evidence="1 2" key="1">
    <citation type="journal article" date="2012" name="Nature">
        <title>Repeated polyploidization of Gossypium genomes and the evolution of spinnable cotton fibres.</title>
        <authorList>
            <person name="Paterson A.H."/>
            <person name="Wendel J.F."/>
            <person name="Gundlach H."/>
            <person name="Guo H."/>
            <person name="Jenkins J."/>
            <person name="Jin D."/>
            <person name="Llewellyn D."/>
            <person name="Showmaker K.C."/>
            <person name="Shu S."/>
            <person name="Udall J."/>
            <person name="Yoo M.J."/>
            <person name="Byers R."/>
            <person name="Chen W."/>
            <person name="Doron-Faigenboim A."/>
            <person name="Duke M.V."/>
            <person name="Gong L."/>
            <person name="Grimwood J."/>
            <person name="Grover C."/>
            <person name="Grupp K."/>
            <person name="Hu G."/>
            <person name="Lee T.H."/>
            <person name="Li J."/>
            <person name="Lin L."/>
            <person name="Liu T."/>
            <person name="Marler B.S."/>
            <person name="Page J.T."/>
            <person name="Roberts A.W."/>
            <person name="Romanel E."/>
            <person name="Sanders W.S."/>
            <person name="Szadkowski E."/>
            <person name="Tan X."/>
            <person name="Tang H."/>
            <person name="Xu C."/>
            <person name="Wang J."/>
            <person name="Wang Z."/>
            <person name="Zhang D."/>
            <person name="Zhang L."/>
            <person name="Ashrafi H."/>
            <person name="Bedon F."/>
            <person name="Bowers J.E."/>
            <person name="Brubaker C.L."/>
            <person name="Chee P.W."/>
            <person name="Das S."/>
            <person name="Gingle A.R."/>
            <person name="Haigler C.H."/>
            <person name="Harker D."/>
            <person name="Hoffmann L.V."/>
            <person name="Hovav R."/>
            <person name="Jones D.C."/>
            <person name="Lemke C."/>
            <person name="Mansoor S."/>
            <person name="ur Rahman M."/>
            <person name="Rainville L.N."/>
            <person name="Rambani A."/>
            <person name="Reddy U.K."/>
            <person name="Rong J.K."/>
            <person name="Saranga Y."/>
            <person name="Scheffler B.E."/>
            <person name="Scheffler J.A."/>
            <person name="Stelly D.M."/>
            <person name="Triplett B.A."/>
            <person name="Van Deynze A."/>
            <person name="Vaslin M.F."/>
            <person name="Waghmare V.N."/>
            <person name="Walford S.A."/>
            <person name="Wright R.J."/>
            <person name="Zaki E.A."/>
            <person name="Zhang T."/>
            <person name="Dennis E.S."/>
            <person name="Mayer K.F."/>
            <person name="Peterson D.G."/>
            <person name="Rokhsar D.S."/>
            <person name="Wang X."/>
            <person name="Schmutz J."/>
        </authorList>
    </citation>
    <scope>NUCLEOTIDE SEQUENCE [LARGE SCALE GENOMIC DNA]</scope>
</reference>
<dbReference type="STRING" id="29730.A0A0D2MEU1"/>
<dbReference type="PANTHER" id="PTHR34796:SF1">
    <property type="entry name" value="EXPRESSED PROTEIN"/>
    <property type="match status" value="1"/>
</dbReference>
<evidence type="ECO:0000313" key="1">
    <source>
        <dbReference type="EMBL" id="KJB16457.1"/>
    </source>
</evidence>
<dbReference type="SUPFAM" id="SSF140663">
    <property type="entry name" value="TTHA0068-like"/>
    <property type="match status" value="1"/>
</dbReference>
<evidence type="ECO:0008006" key="3">
    <source>
        <dbReference type="Google" id="ProtNLM"/>
    </source>
</evidence>
<sequence length="256" mass="29099">MGLAFKPPLTYFSPFSSPHLPPRSTPSWPLHHSNSTYNPNTCLSPLPIYAHSKWPTNTHSFAIWYRYSSSEEEDDNHSFDEAVSLFNQREYYKCHDLLEALWNKAEDPTRTLIHGILQCAVGFHHLFNQNHKGAMMELGEGLCKLRKMDFDGGPFYDFEQDISAVLNFIYNTQIELAACGDDLCVTMEQSERSYLLLGAYAAGQHLYHLEMDSDQVVYIVFCPQRPNGSTAHTSAPSPRVRLPILKAAEDHLLVSE</sequence>
<dbReference type="OMA" id="WNNAEEP"/>
<dbReference type="Gramene" id="KJB16457">
    <property type="protein sequence ID" value="KJB16457"/>
    <property type="gene ID" value="B456_002G231000"/>
</dbReference>
<dbReference type="AlphaFoldDB" id="A0A0D2MEU1"/>
<dbReference type="Gene3D" id="1.10.3450.10">
    <property type="entry name" value="TTHA0068-like"/>
    <property type="match status" value="1"/>
</dbReference>
<dbReference type="eggNOG" id="ENOG502QW8C">
    <property type="taxonomic scope" value="Eukaryota"/>
</dbReference>
<proteinExistence type="predicted"/>
<dbReference type="InterPro" id="IPR023203">
    <property type="entry name" value="TTHA0068_sf"/>
</dbReference>
<protein>
    <recommendedName>
        <fullName evidence="3">DUF309 domain-containing protein</fullName>
    </recommendedName>
</protein>
<dbReference type="PANTHER" id="PTHR34796">
    <property type="entry name" value="EXPRESSED PROTEIN"/>
    <property type="match status" value="1"/>
</dbReference>
<organism evidence="1 2">
    <name type="scientific">Gossypium raimondii</name>
    <name type="common">Peruvian cotton</name>
    <name type="synonym">Gossypium klotzschianum subsp. raimondii</name>
    <dbReference type="NCBI Taxonomy" id="29730"/>
    <lineage>
        <taxon>Eukaryota</taxon>
        <taxon>Viridiplantae</taxon>
        <taxon>Streptophyta</taxon>
        <taxon>Embryophyta</taxon>
        <taxon>Tracheophyta</taxon>
        <taxon>Spermatophyta</taxon>
        <taxon>Magnoliopsida</taxon>
        <taxon>eudicotyledons</taxon>
        <taxon>Gunneridae</taxon>
        <taxon>Pentapetalae</taxon>
        <taxon>rosids</taxon>
        <taxon>malvids</taxon>
        <taxon>Malvales</taxon>
        <taxon>Malvaceae</taxon>
        <taxon>Malvoideae</taxon>
        <taxon>Gossypium</taxon>
    </lineage>
</organism>
<name>A0A0D2MEU1_GOSRA</name>
<dbReference type="Proteomes" id="UP000032304">
    <property type="component" value="Chromosome 2"/>
</dbReference>
<gene>
    <name evidence="1" type="ORF">B456_002G231000</name>
</gene>
<dbReference type="InterPro" id="IPR005500">
    <property type="entry name" value="DUF309"/>
</dbReference>
<dbReference type="KEGG" id="gra:105786248"/>
<keyword evidence="2" id="KW-1185">Reference proteome</keyword>
<evidence type="ECO:0000313" key="2">
    <source>
        <dbReference type="Proteomes" id="UP000032304"/>
    </source>
</evidence>
<dbReference type="Pfam" id="PF03745">
    <property type="entry name" value="DUF309"/>
    <property type="match status" value="1"/>
</dbReference>
<dbReference type="OrthoDB" id="2020115at2759"/>